<dbReference type="InterPro" id="IPR050155">
    <property type="entry name" value="HAD-like_hydrolase_sf"/>
</dbReference>
<keyword evidence="1 3" id="KW-0378">Hydrolase</keyword>
<evidence type="ECO:0000313" key="3">
    <source>
        <dbReference type="EMBL" id="QHE62496.1"/>
    </source>
</evidence>
<dbReference type="EMBL" id="CP047394">
    <property type="protein sequence ID" value="QHE62496.1"/>
    <property type="molecule type" value="Genomic_DNA"/>
</dbReference>
<dbReference type="InterPro" id="IPR023198">
    <property type="entry name" value="PGP-like_dom2"/>
</dbReference>
<dbReference type="GO" id="GO:0005829">
    <property type="term" value="C:cytosol"/>
    <property type="evidence" value="ECO:0007669"/>
    <property type="project" value="TreeGrafter"/>
</dbReference>
<dbReference type="GO" id="GO:0008967">
    <property type="term" value="F:phosphoglycolate phosphatase activity"/>
    <property type="evidence" value="ECO:0007669"/>
    <property type="project" value="TreeGrafter"/>
</dbReference>
<dbReference type="SFLD" id="SFLDG01129">
    <property type="entry name" value="C1.5:_HAD__Beta-PGM__Phosphata"/>
    <property type="match status" value="1"/>
</dbReference>
<accession>A0A6I6UUM9</accession>
<protein>
    <submittedName>
        <fullName evidence="3">HAD hydrolase-like protein</fullName>
    </submittedName>
</protein>
<dbReference type="InterPro" id="IPR036412">
    <property type="entry name" value="HAD-like_sf"/>
</dbReference>
<evidence type="ECO:0000256" key="2">
    <source>
        <dbReference type="ARBA" id="ARBA00022842"/>
    </source>
</evidence>
<dbReference type="RefSeq" id="WP_159362405.1">
    <property type="nucleotide sequence ID" value="NZ_CP047394.1"/>
</dbReference>
<dbReference type="Gene3D" id="1.10.150.240">
    <property type="entry name" value="Putative phosphatase, domain 2"/>
    <property type="match status" value="1"/>
</dbReference>
<dbReference type="Proteomes" id="UP000465062">
    <property type="component" value="Chromosome"/>
</dbReference>
<evidence type="ECO:0000256" key="1">
    <source>
        <dbReference type="ARBA" id="ARBA00022801"/>
    </source>
</evidence>
<dbReference type="InterPro" id="IPR023214">
    <property type="entry name" value="HAD_sf"/>
</dbReference>
<reference evidence="3 4" key="1">
    <citation type="submission" date="2019-06" db="EMBL/GenBank/DDBJ databases">
        <title>An operon consisting of a P-type ATPase gene and a transcriptional regular gene given the different cadmium resistance in Bacillus vietamensis 151-6 and Bacillus marisflavi 151-25.</title>
        <authorList>
            <person name="Yu X."/>
        </authorList>
    </citation>
    <scope>NUCLEOTIDE SEQUENCE [LARGE SCALE GENOMIC DNA]</scope>
    <source>
        <strain evidence="3 4">151-6</strain>
    </source>
</reference>
<keyword evidence="2" id="KW-0460">Magnesium</keyword>
<dbReference type="AlphaFoldDB" id="A0A6I6UUM9"/>
<dbReference type="SUPFAM" id="SSF56784">
    <property type="entry name" value="HAD-like"/>
    <property type="match status" value="1"/>
</dbReference>
<dbReference type="Pfam" id="PF00702">
    <property type="entry name" value="Hydrolase"/>
    <property type="match status" value="1"/>
</dbReference>
<sequence length="222" mass="25408">MTQSLIFDMDGTLFQTDKILEVSLDDAFERLRSEGKWDEETPIEKYRGIMGVPLPKVWEALLPDHSLEEREQTDAFFLERLIQNIRNGKGALYPHVQELFSHLKENGFSLYIASNGLIEYLNAIVDYYALDQWITETFSIQHIESLNKSDLVRHIVEKYEITSGAVVGDRLSDIHAAKDNGLISIGCRFDFAREEELAEADVIIEGLLELKMLFPAKKQGIK</sequence>
<dbReference type="KEGG" id="bvq:FHE72_16820"/>
<dbReference type="PANTHER" id="PTHR43434:SF1">
    <property type="entry name" value="PHOSPHOGLYCOLATE PHOSPHATASE"/>
    <property type="match status" value="1"/>
</dbReference>
<dbReference type="PANTHER" id="PTHR43434">
    <property type="entry name" value="PHOSPHOGLYCOLATE PHOSPHATASE"/>
    <property type="match status" value="1"/>
</dbReference>
<dbReference type="GO" id="GO:0006281">
    <property type="term" value="P:DNA repair"/>
    <property type="evidence" value="ECO:0007669"/>
    <property type="project" value="TreeGrafter"/>
</dbReference>
<gene>
    <name evidence="3" type="ORF">FHE72_16820</name>
</gene>
<dbReference type="Gene3D" id="3.40.50.1000">
    <property type="entry name" value="HAD superfamily/HAD-like"/>
    <property type="match status" value="1"/>
</dbReference>
<evidence type="ECO:0000313" key="4">
    <source>
        <dbReference type="Proteomes" id="UP000465062"/>
    </source>
</evidence>
<name>A0A6I6UUM9_9BACI</name>
<organism evidence="3 4">
    <name type="scientific">Rossellomorea vietnamensis</name>
    <dbReference type="NCBI Taxonomy" id="218284"/>
    <lineage>
        <taxon>Bacteria</taxon>
        <taxon>Bacillati</taxon>
        <taxon>Bacillota</taxon>
        <taxon>Bacilli</taxon>
        <taxon>Bacillales</taxon>
        <taxon>Bacillaceae</taxon>
        <taxon>Rossellomorea</taxon>
    </lineage>
</organism>
<proteinExistence type="predicted"/>
<dbReference type="SFLD" id="SFLDS00003">
    <property type="entry name" value="Haloacid_Dehalogenase"/>
    <property type="match status" value="1"/>
</dbReference>